<organism evidence="1 2">
    <name type="scientific">Anaerococcus octavius</name>
    <dbReference type="NCBI Taxonomy" id="54007"/>
    <lineage>
        <taxon>Bacteria</taxon>
        <taxon>Bacillati</taxon>
        <taxon>Bacillota</taxon>
        <taxon>Tissierellia</taxon>
        <taxon>Tissierellales</taxon>
        <taxon>Peptoniphilaceae</taxon>
        <taxon>Anaerococcus</taxon>
    </lineage>
</organism>
<proteinExistence type="predicted"/>
<reference evidence="1 2" key="1">
    <citation type="submission" date="2018-06" db="EMBL/GenBank/DDBJ databases">
        <authorList>
            <consortium name="Pathogen Informatics"/>
            <person name="Doyle S."/>
        </authorList>
    </citation>
    <scope>NUCLEOTIDE SEQUENCE [LARGE SCALE GENOMIC DNA]</scope>
    <source>
        <strain evidence="1 2">NCTC9810</strain>
    </source>
</reference>
<protein>
    <submittedName>
        <fullName evidence="1">Uncharacterized protein</fullName>
    </submittedName>
</protein>
<gene>
    <name evidence="1" type="ORF">NCTC9810_00530</name>
</gene>
<dbReference type="AlphaFoldDB" id="A0A380WTB4"/>
<dbReference type="EMBL" id="UFTA01000002">
    <property type="protein sequence ID" value="SUU92205.1"/>
    <property type="molecule type" value="Genomic_DNA"/>
</dbReference>
<dbReference type="RefSeq" id="WP_115595087.1">
    <property type="nucleotide sequence ID" value="NZ_UFTA01000002.1"/>
</dbReference>
<dbReference type="Proteomes" id="UP000255124">
    <property type="component" value="Unassembled WGS sequence"/>
</dbReference>
<dbReference type="OrthoDB" id="1693255at2"/>
<name>A0A380WTB4_9FIRM</name>
<evidence type="ECO:0000313" key="1">
    <source>
        <dbReference type="EMBL" id="SUU92205.1"/>
    </source>
</evidence>
<sequence length="89" mass="10520">MKCIAQSLEFTTGRVQNIKHNAEKKIYNSKYFQDYREEALYYDEIIYIKAYDYSSLKVQTSNISNPVLDTVLKLEKRDNDIFKNVLLGK</sequence>
<evidence type="ECO:0000313" key="2">
    <source>
        <dbReference type="Proteomes" id="UP000255124"/>
    </source>
</evidence>
<accession>A0A380WTB4</accession>